<comment type="caution">
    <text evidence="3">The sequence shown here is derived from an EMBL/GenBank/DDBJ whole genome shotgun (WGS) entry which is preliminary data.</text>
</comment>
<dbReference type="EMBL" id="CAUEEQ010028817">
    <property type="protein sequence ID" value="CAJ0948691.1"/>
    <property type="molecule type" value="Genomic_DNA"/>
</dbReference>
<dbReference type="SUPFAM" id="SSF54001">
    <property type="entry name" value="Cysteine proteinases"/>
    <property type="match status" value="1"/>
</dbReference>
<feature type="region of interest" description="Disordered" evidence="1">
    <location>
        <begin position="1"/>
        <end position="28"/>
    </location>
</feature>
<proteinExistence type="predicted"/>
<feature type="domain" description="Transglutaminase-like" evidence="2">
    <location>
        <begin position="180"/>
        <end position="241"/>
    </location>
</feature>
<protein>
    <recommendedName>
        <fullName evidence="2">Transglutaminase-like domain-containing protein</fullName>
    </recommendedName>
</protein>
<dbReference type="PANTHER" id="PTHR11590:SF50">
    <property type="entry name" value="PROTEIN-GLUTAMINE GAMMA-GLUTAMYLTRANSFERASE 6"/>
    <property type="match status" value="1"/>
</dbReference>
<dbReference type="InterPro" id="IPR038765">
    <property type="entry name" value="Papain-like_cys_pep_sf"/>
</dbReference>
<feature type="region of interest" description="Disordered" evidence="1">
    <location>
        <begin position="82"/>
        <end position="102"/>
    </location>
</feature>
<feature type="compositionally biased region" description="Basic and acidic residues" evidence="1">
    <location>
        <begin position="13"/>
        <end position="26"/>
    </location>
</feature>
<dbReference type="InterPro" id="IPR036985">
    <property type="entry name" value="Transglutaminase-like_sf"/>
</dbReference>
<dbReference type="PROSITE" id="PS00547">
    <property type="entry name" value="TRANSGLUTAMINASES"/>
    <property type="match status" value="1"/>
</dbReference>
<evidence type="ECO:0000313" key="3">
    <source>
        <dbReference type="EMBL" id="CAJ0948691.1"/>
    </source>
</evidence>
<keyword evidence="4" id="KW-1185">Reference proteome</keyword>
<dbReference type="Proteomes" id="UP001176940">
    <property type="component" value="Unassembled WGS sequence"/>
</dbReference>
<dbReference type="InterPro" id="IPR050779">
    <property type="entry name" value="Transglutaminase"/>
</dbReference>
<dbReference type="InterPro" id="IPR002931">
    <property type="entry name" value="Transglutaminase-like"/>
</dbReference>
<evidence type="ECO:0000256" key="1">
    <source>
        <dbReference type="SAM" id="MobiDB-lite"/>
    </source>
</evidence>
<dbReference type="PANTHER" id="PTHR11590">
    <property type="entry name" value="PROTEIN-GLUTAMINE GAMMA-GLUTAMYLTRANSFERASE"/>
    <property type="match status" value="1"/>
</dbReference>
<dbReference type="Gene3D" id="3.90.260.10">
    <property type="entry name" value="Transglutaminase-like"/>
    <property type="match status" value="1"/>
</dbReference>
<evidence type="ECO:0000313" key="4">
    <source>
        <dbReference type="Proteomes" id="UP001176940"/>
    </source>
</evidence>
<reference evidence="3" key="1">
    <citation type="submission" date="2023-07" db="EMBL/GenBank/DDBJ databases">
        <authorList>
            <person name="Stuckert A."/>
        </authorList>
    </citation>
    <scope>NUCLEOTIDE SEQUENCE</scope>
</reference>
<organism evidence="3 4">
    <name type="scientific">Ranitomeya imitator</name>
    <name type="common">mimic poison frog</name>
    <dbReference type="NCBI Taxonomy" id="111125"/>
    <lineage>
        <taxon>Eukaryota</taxon>
        <taxon>Metazoa</taxon>
        <taxon>Chordata</taxon>
        <taxon>Craniata</taxon>
        <taxon>Vertebrata</taxon>
        <taxon>Euteleostomi</taxon>
        <taxon>Amphibia</taxon>
        <taxon>Batrachia</taxon>
        <taxon>Anura</taxon>
        <taxon>Neobatrachia</taxon>
        <taxon>Hyloidea</taxon>
        <taxon>Dendrobatidae</taxon>
        <taxon>Dendrobatinae</taxon>
        <taxon>Ranitomeya</taxon>
    </lineage>
</organism>
<dbReference type="InterPro" id="IPR013808">
    <property type="entry name" value="Transglutaminase_AS"/>
</dbReference>
<sequence length="242" mass="26912">MAAGGGACSDSDLVLRSRETRSESEHVPPSAAIFPETTASQQWSCQCLRALRKCRRSPDVAGRYIAPQHRALMLHEDAAPQHSTHAAQRGAATAAPQHRPPRCSYNENQIHQLYTSREIKKPIRLVSNVTKGNFSIEVINSFDDEGVLEGSWSTKFPGGVDPQDWSGSVDILNMWRKRGYKPVKYGQCWVFAGVMCTVLRCLGIPTRVVTNFVSAHDKDSNLSVDSIYSKKGRSMSKDSLWY</sequence>
<gene>
    <name evidence="3" type="ORF">RIMI_LOCUS12252631</name>
</gene>
<dbReference type="Pfam" id="PF01841">
    <property type="entry name" value="Transglut_core"/>
    <property type="match status" value="1"/>
</dbReference>
<evidence type="ECO:0000259" key="2">
    <source>
        <dbReference type="SMART" id="SM00460"/>
    </source>
</evidence>
<feature type="compositionally biased region" description="Low complexity" evidence="1">
    <location>
        <begin position="86"/>
        <end position="95"/>
    </location>
</feature>
<accession>A0ABN9LXY5</accession>
<dbReference type="SMART" id="SM00460">
    <property type="entry name" value="TGc"/>
    <property type="match status" value="1"/>
</dbReference>
<name>A0ABN9LXY5_9NEOB</name>